<dbReference type="RefSeq" id="WP_143019321.1">
    <property type="nucleotide sequence ID" value="NZ_FNGG01000008.1"/>
</dbReference>
<reference evidence="1 2" key="1">
    <citation type="submission" date="2016-10" db="EMBL/GenBank/DDBJ databases">
        <authorList>
            <person name="de Groot N.N."/>
        </authorList>
    </citation>
    <scope>NUCLEOTIDE SEQUENCE [LARGE SCALE GENOMIC DNA]</scope>
    <source>
        <strain evidence="1 2">DSM 23553</strain>
    </source>
</reference>
<gene>
    <name evidence="1" type="ORF">SAMN04488034_1088</name>
</gene>
<dbReference type="OrthoDB" id="663842at2"/>
<name>A0A1H5P2F3_9FLAO</name>
<evidence type="ECO:0000313" key="2">
    <source>
        <dbReference type="Proteomes" id="UP000199448"/>
    </source>
</evidence>
<dbReference type="EMBL" id="FNUG01000008">
    <property type="protein sequence ID" value="SEF07784.1"/>
    <property type="molecule type" value="Genomic_DNA"/>
</dbReference>
<organism evidence="1 2">
    <name type="scientific">Salinimicrobium catena</name>
    <dbReference type="NCBI Taxonomy" id="390640"/>
    <lineage>
        <taxon>Bacteria</taxon>
        <taxon>Pseudomonadati</taxon>
        <taxon>Bacteroidota</taxon>
        <taxon>Flavobacteriia</taxon>
        <taxon>Flavobacteriales</taxon>
        <taxon>Flavobacteriaceae</taxon>
        <taxon>Salinimicrobium</taxon>
    </lineage>
</organism>
<proteinExistence type="predicted"/>
<sequence>MMKILLIFLLLLPFPQNEELFEIRNLYQMAAEEESAAKKLLKMTDEGSVEQPVFFGYKGAGHMMMAKHVINPISKMSHFNKGKKIFTAAIEKAPSNLELRFLRFAVQSEAPGFLGYKENIEEDKALLLKGVWNIKDGQLQKMIADYLMSSEEVSAIEKAGLREKNH</sequence>
<dbReference type="AlphaFoldDB" id="A0A1H5P2F3"/>
<keyword evidence="2" id="KW-1185">Reference proteome</keyword>
<dbReference type="Proteomes" id="UP000199448">
    <property type="component" value="Unassembled WGS sequence"/>
</dbReference>
<protein>
    <submittedName>
        <fullName evidence="1">Uncharacterized protein</fullName>
    </submittedName>
</protein>
<evidence type="ECO:0000313" key="1">
    <source>
        <dbReference type="EMBL" id="SEF07784.1"/>
    </source>
</evidence>
<accession>A0A1H5P2F3</accession>
<dbReference type="STRING" id="390640.SAMN04488034_1088"/>